<dbReference type="SUPFAM" id="SSF52172">
    <property type="entry name" value="CheY-like"/>
    <property type="match status" value="1"/>
</dbReference>
<comment type="caution">
    <text evidence="23">The sequence shown here is derived from an EMBL/GenBank/DDBJ whole genome shotgun (WGS) entry which is preliminary data.</text>
</comment>
<comment type="catalytic activity">
    <reaction evidence="1">
        <text>ATP + protein L-histidine = ADP + protein N-phospho-L-histidine.</text>
        <dbReference type="EC" id="2.7.13.3"/>
    </reaction>
</comment>
<dbReference type="EC" id="2.7.13.3" evidence="6"/>
<evidence type="ECO:0000256" key="8">
    <source>
        <dbReference type="ARBA" id="ARBA00022679"/>
    </source>
</evidence>
<evidence type="ECO:0000259" key="20">
    <source>
        <dbReference type="PROSITE" id="PS50046"/>
    </source>
</evidence>
<dbReference type="PROSITE" id="PS50046">
    <property type="entry name" value="PHYTOCHROME_2"/>
    <property type="match status" value="1"/>
</dbReference>
<comment type="subcellular location">
    <subcellularLocation>
        <location evidence="3">Endoplasmic reticulum membrane</location>
        <topology evidence="3">Multi-pass membrane protein</topology>
    </subcellularLocation>
</comment>
<dbReference type="PROSITE" id="PS50110">
    <property type="entry name" value="RESPONSE_REGULATORY"/>
    <property type="match status" value="1"/>
</dbReference>
<dbReference type="PROSITE" id="PS50109">
    <property type="entry name" value="HIS_KIN"/>
    <property type="match status" value="1"/>
</dbReference>
<comment type="similarity">
    <text evidence="5">Belongs to the ethylene receptor family.</text>
</comment>
<evidence type="ECO:0000256" key="7">
    <source>
        <dbReference type="ARBA" id="ARBA00022553"/>
    </source>
</evidence>
<evidence type="ECO:0000256" key="14">
    <source>
        <dbReference type="ARBA" id="ARBA00023008"/>
    </source>
</evidence>
<dbReference type="InterPro" id="IPR058544">
    <property type="entry name" value="ETR1_N"/>
</dbReference>
<evidence type="ECO:0000256" key="16">
    <source>
        <dbReference type="ARBA" id="ARBA00023136"/>
    </source>
</evidence>
<keyword evidence="8" id="KW-0808">Transferase</keyword>
<feature type="transmembrane region" description="Helical" evidence="19">
    <location>
        <begin position="36"/>
        <end position="54"/>
    </location>
</feature>
<evidence type="ECO:0000256" key="6">
    <source>
        <dbReference type="ARBA" id="ARBA00012438"/>
    </source>
</evidence>
<sequence length="1046" mass="117919">MLEFLNNILTPRSYIPHGHCYLWQTPLVALHLVSDALIAIAYFSIPTMLIYFIYKRRDIAFSRIFAMFGAFIVLCGLGHLLDIWTLWHPDYWLSGIERALTAIVSCYTALQLVELLPQFLSLRTPEQLEAVNQELQKEVLQRQRTEEILQALVAGTASVTGQDFFPALVKNLAKALNVKYVIVSEKSTNQEPTLESLGFWAGDNLGNNFNYEFTGRPCDFINYNHDYACYPEKLREHFPNDPLLEEIGAESYLGVSLLDGNQQAIGNLCILDVKPLEEQDQARAIMSVFAARAATELQRKWAEEEKRLAYEELEFRVEKRTAELVAVNSALESEIQERIDIEAELRVMAEREKTISIIIQRMRESLNLETIFHATTNELRQAVDCDRVVIYRFNPDWSGVLVSESVNSDWNVLLPDQANDPILTQITSDAPGCVLTQMNSADLLIKDTYLQEQQGGIYRQKQTFCSVSDIYKAGFSSCYLEFLAQLNARAYVIAPIFCGNTLWGLLGVYQNSGPRDWKEAEVKIVTQIGNQLGVAVQQAELFSQTQKQAEELHRTAEAAKAANRAKSEFLANMSHELRTPLNAILGFTQLMQRDSSLASLHQGYIDIINKSGSHLLALINDVLEMSKIEAGRVTLNEVEFDLPKLVYSLESMLQLKAKSKGLSLKFELQPNLSQFIRADENKLRQVLINLLGNAIKFTNTGLVTLRISTLELNPDIETPHQAIVQFEVEDTGPGLSFEEIKDLFQAFQQTRVGRQSQEGTGLGLRISQKFVQLMGGVITVTSTVGEGSRFKFEIPVGLVQGATIENTCNLNGAIRLAPGQPIYRILVVEDNPINRLLLVTLLKDLGVEVQEAENGEVAIAAWQQWHPHLIFMDMHMPQMDGYEATQQIKQWKTRPNPSSELPPVPPIIAITASAFSENRAECLQVGCDNFVSKPFRREEILETLSQYLGAKYSYQENKNTTHRPSLQDKQPDCELEANALHFMPADWVNEFYNAVAQGSDTLALELLSFIPSEHLDLIETLTHLLENYQFDRLMELAQPPSPTLST</sequence>
<evidence type="ECO:0000256" key="12">
    <source>
        <dbReference type="ARBA" id="ARBA00022824"/>
    </source>
</evidence>
<dbReference type="Gene3D" id="3.40.50.2300">
    <property type="match status" value="1"/>
</dbReference>
<dbReference type="EMBL" id="JAMXFF010000001">
    <property type="protein sequence ID" value="MCT7964982.1"/>
    <property type="molecule type" value="Genomic_DNA"/>
</dbReference>
<feature type="domain" description="Histidine kinase" evidence="21">
    <location>
        <begin position="572"/>
        <end position="798"/>
    </location>
</feature>
<protein>
    <recommendedName>
        <fullName evidence="6">histidine kinase</fullName>
        <ecNumber evidence="6">2.7.13.3</ecNumber>
    </recommendedName>
</protein>
<evidence type="ECO:0000256" key="19">
    <source>
        <dbReference type="SAM" id="Phobius"/>
    </source>
</evidence>
<evidence type="ECO:0000256" key="1">
    <source>
        <dbReference type="ARBA" id="ARBA00000085"/>
    </source>
</evidence>
<dbReference type="RefSeq" id="WP_368004730.1">
    <property type="nucleotide sequence ID" value="NZ_JAMXFF010000001.1"/>
</dbReference>
<feature type="domain" description="Phytochrome chromophore attachment site" evidence="20">
    <location>
        <begin position="367"/>
        <end position="531"/>
    </location>
</feature>
<dbReference type="InterPro" id="IPR004358">
    <property type="entry name" value="Sig_transdc_His_kin-like_C"/>
</dbReference>
<comment type="cofactor">
    <cofactor evidence="2">
        <name>Cu cation</name>
        <dbReference type="ChEBI" id="CHEBI:23378"/>
    </cofactor>
</comment>
<dbReference type="Pfam" id="PF00512">
    <property type="entry name" value="HisKA"/>
    <property type="match status" value="1"/>
</dbReference>
<dbReference type="Pfam" id="PF25487">
    <property type="entry name" value="ETR1_N"/>
    <property type="match status" value="1"/>
</dbReference>
<keyword evidence="24" id="KW-1185">Reference proteome</keyword>
<evidence type="ECO:0000256" key="15">
    <source>
        <dbReference type="ARBA" id="ARBA00023012"/>
    </source>
</evidence>
<evidence type="ECO:0000256" key="17">
    <source>
        <dbReference type="ARBA" id="ARBA00023157"/>
    </source>
</evidence>
<dbReference type="Gene3D" id="1.10.287.130">
    <property type="match status" value="1"/>
</dbReference>
<evidence type="ECO:0000256" key="18">
    <source>
        <dbReference type="PROSITE-ProRule" id="PRU00169"/>
    </source>
</evidence>
<evidence type="ECO:0000256" key="2">
    <source>
        <dbReference type="ARBA" id="ARBA00001935"/>
    </source>
</evidence>
<evidence type="ECO:0000256" key="10">
    <source>
        <dbReference type="ARBA" id="ARBA00022745"/>
    </source>
</evidence>
<dbReference type="InterPro" id="IPR016132">
    <property type="entry name" value="Phyto_chromo_attachment"/>
</dbReference>
<proteinExistence type="inferred from homology"/>
<dbReference type="SUPFAM" id="SSF55781">
    <property type="entry name" value="GAF domain-like"/>
    <property type="match status" value="2"/>
</dbReference>
<dbReference type="PANTHER" id="PTHR45339:SF1">
    <property type="entry name" value="HYBRID SIGNAL TRANSDUCTION HISTIDINE KINASE J"/>
    <property type="match status" value="1"/>
</dbReference>
<dbReference type="InterPro" id="IPR001789">
    <property type="entry name" value="Sig_transdc_resp-reg_receiver"/>
</dbReference>
<dbReference type="Proteomes" id="UP001525890">
    <property type="component" value="Unassembled WGS sequence"/>
</dbReference>
<dbReference type="CDD" id="cd16922">
    <property type="entry name" value="HATPase_EvgS-ArcB-TorS-like"/>
    <property type="match status" value="1"/>
</dbReference>
<feature type="domain" description="Response regulatory" evidence="22">
    <location>
        <begin position="824"/>
        <end position="948"/>
    </location>
</feature>
<dbReference type="InterPro" id="IPR005467">
    <property type="entry name" value="His_kinase_dom"/>
</dbReference>
<dbReference type="InterPro" id="IPR003018">
    <property type="entry name" value="GAF"/>
</dbReference>
<feature type="transmembrane region" description="Helical" evidence="19">
    <location>
        <begin position="66"/>
        <end position="87"/>
    </location>
</feature>
<reference evidence="23 24" key="1">
    <citation type="journal article" date="2022" name="Front. Microbiol.">
        <title>High genomic differentiation and limited gene flow indicate recent cryptic speciation within the genus Laspinema (cyanobacteria).</title>
        <authorList>
            <person name="Stanojkovic A."/>
            <person name="Skoupy S."/>
            <person name="Skaloud P."/>
            <person name="Dvorak P."/>
        </authorList>
    </citation>
    <scope>NUCLEOTIDE SEQUENCE [LARGE SCALE GENOMIC DNA]</scope>
    <source>
        <strain evidence="23 24">D2a</strain>
    </source>
</reference>
<dbReference type="Gene3D" id="3.30.450.40">
    <property type="match status" value="1"/>
</dbReference>
<keyword evidence="10" id="KW-0936">Ethylene signaling pathway</keyword>
<dbReference type="Gene3D" id="3.30.565.10">
    <property type="entry name" value="Histidine kinase-like ATPase, C-terminal domain"/>
    <property type="match status" value="1"/>
</dbReference>
<dbReference type="SUPFAM" id="SSF55874">
    <property type="entry name" value="ATPase domain of HSP90 chaperone/DNA topoisomerase II/histidine kinase"/>
    <property type="match status" value="1"/>
</dbReference>
<dbReference type="CDD" id="cd00082">
    <property type="entry name" value="HisKA"/>
    <property type="match status" value="1"/>
</dbReference>
<evidence type="ECO:0000313" key="23">
    <source>
        <dbReference type="EMBL" id="MCT7964982.1"/>
    </source>
</evidence>
<dbReference type="SMART" id="SM00388">
    <property type="entry name" value="HisKA"/>
    <property type="match status" value="1"/>
</dbReference>
<keyword evidence="17" id="KW-1015">Disulfide bond</keyword>
<dbReference type="Pfam" id="PF02518">
    <property type="entry name" value="HATPase_c"/>
    <property type="match status" value="1"/>
</dbReference>
<comment type="similarity">
    <text evidence="4">In the N-terminal section; belongs to the phytochrome family.</text>
</comment>
<organism evidence="23 24">
    <name type="scientific">Laspinema palackyanum D2a</name>
    <dbReference type="NCBI Taxonomy" id="2953684"/>
    <lineage>
        <taxon>Bacteria</taxon>
        <taxon>Bacillati</taxon>
        <taxon>Cyanobacteriota</taxon>
        <taxon>Cyanophyceae</taxon>
        <taxon>Oscillatoriophycideae</taxon>
        <taxon>Oscillatoriales</taxon>
        <taxon>Laspinemataceae</taxon>
        <taxon>Laspinema</taxon>
        <taxon>Laspinema palackyanum</taxon>
    </lineage>
</organism>
<name>A0ABT2MKH7_9CYAN</name>
<gene>
    <name evidence="23" type="ORF">NG799_01380</name>
</gene>
<accession>A0ABT2MKH7</accession>
<evidence type="ECO:0000256" key="13">
    <source>
        <dbReference type="ARBA" id="ARBA00022989"/>
    </source>
</evidence>
<dbReference type="SMART" id="SM00065">
    <property type="entry name" value="GAF"/>
    <property type="match status" value="2"/>
</dbReference>
<evidence type="ECO:0000256" key="9">
    <source>
        <dbReference type="ARBA" id="ARBA00022692"/>
    </source>
</evidence>
<keyword evidence="11" id="KW-0418">Kinase</keyword>
<keyword evidence="14" id="KW-0186">Copper</keyword>
<dbReference type="PANTHER" id="PTHR45339">
    <property type="entry name" value="HYBRID SIGNAL TRANSDUCTION HISTIDINE KINASE J"/>
    <property type="match status" value="1"/>
</dbReference>
<keyword evidence="7 18" id="KW-0597">Phosphoprotein</keyword>
<evidence type="ECO:0000259" key="21">
    <source>
        <dbReference type="PROSITE" id="PS50109"/>
    </source>
</evidence>
<dbReference type="SMART" id="SM00448">
    <property type="entry name" value="REC"/>
    <property type="match status" value="1"/>
</dbReference>
<evidence type="ECO:0000259" key="22">
    <source>
        <dbReference type="PROSITE" id="PS50110"/>
    </source>
</evidence>
<dbReference type="Pfam" id="PF00072">
    <property type="entry name" value="Response_reg"/>
    <property type="match status" value="1"/>
</dbReference>
<dbReference type="InterPro" id="IPR036890">
    <property type="entry name" value="HATPase_C_sf"/>
</dbReference>
<dbReference type="SUPFAM" id="SSF47384">
    <property type="entry name" value="Homodimeric domain of signal transducing histidine kinase"/>
    <property type="match status" value="1"/>
</dbReference>
<evidence type="ECO:0000256" key="5">
    <source>
        <dbReference type="ARBA" id="ARBA00009842"/>
    </source>
</evidence>
<evidence type="ECO:0000256" key="4">
    <source>
        <dbReference type="ARBA" id="ARBA00006402"/>
    </source>
</evidence>
<dbReference type="InterPro" id="IPR029016">
    <property type="entry name" value="GAF-like_dom_sf"/>
</dbReference>
<evidence type="ECO:0000256" key="11">
    <source>
        <dbReference type="ARBA" id="ARBA00022777"/>
    </source>
</evidence>
<keyword evidence="9 19" id="KW-0812">Transmembrane</keyword>
<dbReference type="InterPro" id="IPR003594">
    <property type="entry name" value="HATPase_dom"/>
</dbReference>
<dbReference type="CDD" id="cd17546">
    <property type="entry name" value="REC_hyHK_CKI1_RcsC-like"/>
    <property type="match status" value="1"/>
</dbReference>
<keyword evidence="13 19" id="KW-1133">Transmembrane helix</keyword>
<dbReference type="Pfam" id="PF01590">
    <property type="entry name" value="GAF"/>
    <property type="match status" value="2"/>
</dbReference>
<keyword evidence="15" id="KW-0902">Two-component regulatory system</keyword>
<feature type="modified residue" description="4-aspartylphosphate" evidence="18">
    <location>
        <position position="873"/>
    </location>
</feature>
<keyword evidence="12" id="KW-0256">Endoplasmic reticulum</keyword>
<evidence type="ECO:0000313" key="24">
    <source>
        <dbReference type="Proteomes" id="UP001525890"/>
    </source>
</evidence>
<keyword evidence="16 19" id="KW-0472">Membrane</keyword>
<dbReference type="InterPro" id="IPR003661">
    <property type="entry name" value="HisK_dim/P_dom"/>
</dbReference>
<dbReference type="InterPro" id="IPR011006">
    <property type="entry name" value="CheY-like_superfamily"/>
</dbReference>
<evidence type="ECO:0000256" key="3">
    <source>
        <dbReference type="ARBA" id="ARBA00004477"/>
    </source>
</evidence>
<dbReference type="PRINTS" id="PR00344">
    <property type="entry name" value="BCTRLSENSOR"/>
</dbReference>
<dbReference type="SMART" id="SM00387">
    <property type="entry name" value="HATPase_c"/>
    <property type="match status" value="1"/>
</dbReference>
<dbReference type="InterPro" id="IPR036097">
    <property type="entry name" value="HisK_dim/P_sf"/>
</dbReference>